<dbReference type="EC" id="2.3.1.48" evidence="1"/>
<accession>A0A8H4R109</accession>
<keyword evidence="3" id="KW-0159">Chromosome partition</keyword>
<dbReference type="PANTHER" id="PTHR14744:SF15">
    <property type="entry name" value="N-ALPHA-ACETYLTRANSFERASE 60"/>
    <property type="match status" value="1"/>
</dbReference>
<dbReference type="Pfam" id="PF00583">
    <property type="entry name" value="Acetyltransf_1"/>
    <property type="match status" value="1"/>
</dbReference>
<keyword evidence="5" id="KW-0012">Acyltransferase</keyword>
<dbReference type="PROSITE" id="PS51186">
    <property type="entry name" value="GNAT"/>
    <property type="match status" value="1"/>
</dbReference>
<evidence type="ECO:0000256" key="8">
    <source>
        <dbReference type="ARBA" id="ARBA00026144"/>
    </source>
</evidence>
<evidence type="ECO:0000259" key="11">
    <source>
        <dbReference type="PROSITE" id="PS51186"/>
    </source>
</evidence>
<reference evidence="12 13" key="1">
    <citation type="submission" date="2019-12" db="EMBL/GenBank/DDBJ databases">
        <authorList>
            <person name="Floudas D."/>
            <person name="Bentzer J."/>
            <person name="Ahren D."/>
            <person name="Johansson T."/>
            <person name="Persson P."/>
            <person name="Tunlid A."/>
        </authorList>
    </citation>
    <scope>NUCLEOTIDE SEQUENCE [LARGE SCALE GENOMIC DNA]</scope>
    <source>
        <strain evidence="12 13">CBS 102.39</strain>
    </source>
</reference>
<dbReference type="GO" id="GO:0000139">
    <property type="term" value="C:Golgi membrane"/>
    <property type="evidence" value="ECO:0007669"/>
    <property type="project" value="TreeGrafter"/>
</dbReference>
<proteinExistence type="inferred from homology"/>
<dbReference type="EMBL" id="JAACJL010000015">
    <property type="protein sequence ID" value="KAF4620873.1"/>
    <property type="molecule type" value="Genomic_DNA"/>
</dbReference>
<evidence type="ECO:0000256" key="5">
    <source>
        <dbReference type="ARBA" id="ARBA00023315"/>
    </source>
</evidence>
<dbReference type="EC" id="2.3.1.259" evidence="7"/>
<dbReference type="Proteomes" id="UP000521872">
    <property type="component" value="Unassembled WGS sequence"/>
</dbReference>
<dbReference type="CDD" id="cd04301">
    <property type="entry name" value="NAT_SF"/>
    <property type="match status" value="1"/>
</dbReference>
<dbReference type="AlphaFoldDB" id="A0A8H4R109"/>
<comment type="caution">
    <text evidence="12">The sequence shown here is derived from an EMBL/GenBank/DDBJ whole genome shotgun (WGS) entry which is preliminary data.</text>
</comment>
<organism evidence="12 13">
    <name type="scientific">Agrocybe pediades</name>
    <dbReference type="NCBI Taxonomy" id="84607"/>
    <lineage>
        <taxon>Eukaryota</taxon>
        <taxon>Fungi</taxon>
        <taxon>Dikarya</taxon>
        <taxon>Basidiomycota</taxon>
        <taxon>Agaricomycotina</taxon>
        <taxon>Agaricomycetes</taxon>
        <taxon>Agaricomycetidae</taxon>
        <taxon>Agaricales</taxon>
        <taxon>Agaricineae</taxon>
        <taxon>Strophariaceae</taxon>
        <taxon>Agrocybe</taxon>
    </lineage>
</organism>
<comment type="similarity">
    <text evidence="6">Belongs to the acetyltransferase family. NAA60 subfamily.</text>
</comment>
<comment type="catalytic activity">
    <reaction evidence="10">
        <text>N-terminal L-methionyl-[transmembrane protein] + acetyl-CoA = N-terminal N(alpha)-acetyl-L-methionyl-[transmembrane protein] + CoA + H(+)</text>
        <dbReference type="Rhea" id="RHEA:50604"/>
        <dbReference type="Rhea" id="RHEA-COMP:12745"/>
        <dbReference type="Rhea" id="RHEA-COMP:12746"/>
        <dbReference type="ChEBI" id="CHEBI:15378"/>
        <dbReference type="ChEBI" id="CHEBI:57287"/>
        <dbReference type="ChEBI" id="CHEBI:57288"/>
        <dbReference type="ChEBI" id="CHEBI:64731"/>
        <dbReference type="ChEBI" id="CHEBI:133414"/>
        <dbReference type="EC" id="2.3.1.259"/>
    </reaction>
</comment>
<sequence>MSVSPFLDDVVLKSLTARDLKRVQDLHSLILPVRYPTSFFLQLLVIPNRTCFVAYSQGHPVGFISAAIQKPIKCFTFSPPDNHPLVVPPEFQDSPAVLSSSQPIEILTLGVLPACQKCGLARRLVHFLVESVRKESSCATNSFGGTLIYANVAASNTQALEFYERIGMVVFSDVIRNLYRTLSSGSRDAYLVAGVL</sequence>
<dbReference type="InterPro" id="IPR016181">
    <property type="entry name" value="Acyl_CoA_acyltransferase"/>
</dbReference>
<name>A0A8H4R109_9AGAR</name>
<evidence type="ECO:0000256" key="2">
    <source>
        <dbReference type="ARBA" id="ARBA00022679"/>
    </source>
</evidence>
<dbReference type="InterPro" id="IPR045141">
    <property type="entry name" value="NAA60-like"/>
</dbReference>
<evidence type="ECO:0000256" key="10">
    <source>
        <dbReference type="ARBA" id="ARBA00048848"/>
    </source>
</evidence>
<evidence type="ECO:0000256" key="6">
    <source>
        <dbReference type="ARBA" id="ARBA00025774"/>
    </source>
</evidence>
<protein>
    <recommendedName>
        <fullName evidence="8">N-alpha-acetyltransferase 60</fullName>
        <ecNumber evidence="7">2.3.1.259</ecNumber>
        <ecNumber evidence="1">2.3.1.48</ecNumber>
    </recommendedName>
</protein>
<keyword evidence="2" id="KW-0808">Transferase</keyword>
<dbReference type="SUPFAM" id="SSF55729">
    <property type="entry name" value="Acyl-CoA N-acyltransferases (Nat)"/>
    <property type="match status" value="1"/>
</dbReference>
<dbReference type="GO" id="GO:0007059">
    <property type="term" value="P:chromosome segregation"/>
    <property type="evidence" value="ECO:0007669"/>
    <property type="project" value="UniProtKB-KW"/>
</dbReference>
<keyword evidence="4" id="KW-0156">Chromatin regulator</keyword>
<dbReference type="GO" id="GO:0120518">
    <property type="term" value="F:protein N-terminal-methionine acetyltransferase activity"/>
    <property type="evidence" value="ECO:0007669"/>
    <property type="project" value="UniProtKB-EC"/>
</dbReference>
<dbReference type="Gene3D" id="3.40.630.30">
    <property type="match status" value="1"/>
</dbReference>
<evidence type="ECO:0000256" key="9">
    <source>
        <dbReference type="ARBA" id="ARBA00048017"/>
    </source>
</evidence>
<evidence type="ECO:0000313" key="13">
    <source>
        <dbReference type="Proteomes" id="UP000521872"/>
    </source>
</evidence>
<evidence type="ECO:0000256" key="3">
    <source>
        <dbReference type="ARBA" id="ARBA00022829"/>
    </source>
</evidence>
<evidence type="ECO:0000313" key="12">
    <source>
        <dbReference type="EMBL" id="KAF4620873.1"/>
    </source>
</evidence>
<evidence type="ECO:0000256" key="7">
    <source>
        <dbReference type="ARBA" id="ARBA00026111"/>
    </source>
</evidence>
<keyword evidence="13" id="KW-1185">Reference proteome</keyword>
<gene>
    <name evidence="12" type="ORF">D9613_000534</name>
</gene>
<evidence type="ECO:0000256" key="1">
    <source>
        <dbReference type="ARBA" id="ARBA00013184"/>
    </source>
</evidence>
<evidence type="ECO:0000256" key="4">
    <source>
        <dbReference type="ARBA" id="ARBA00022853"/>
    </source>
</evidence>
<dbReference type="InterPro" id="IPR000182">
    <property type="entry name" value="GNAT_dom"/>
</dbReference>
<comment type="catalytic activity">
    <reaction evidence="9">
        <text>L-lysyl-[protein] + acetyl-CoA = N(6)-acetyl-L-lysyl-[protein] + CoA + H(+)</text>
        <dbReference type="Rhea" id="RHEA:45948"/>
        <dbReference type="Rhea" id="RHEA-COMP:9752"/>
        <dbReference type="Rhea" id="RHEA-COMP:10731"/>
        <dbReference type="ChEBI" id="CHEBI:15378"/>
        <dbReference type="ChEBI" id="CHEBI:29969"/>
        <dbReference type="ChEBI" id="CHEBI:57287"/>
        <dbReference type="ChEBI" id="CHEBI:57288"/>
        <dbReference type="ChEBI" id="CHEBI:61930"/>
        <dbReference type="EC" id="2.3.1.48"/>
    </reaction>
</comment>
<feature type="domain" description="N-acetyltransferase" evidence="11">
    <location>
        <begin position="10"/>
        <end position="196"/>
    </location>
</feature>
<dbReference type="PANTHER" id="PTHR14744">
    <property type="entry name" value="N-ALPHA-ACETYLTRANSFERASE 60"/>
    <property type="match status" value="1"/>
</dbReference>
<dbReference type="GO" id="GO:0004402">
    <property type="term" value="F:histone acetyltransferase activity"/>
    <property type="evidence" value="ECO:0007669"/>
    <property type="project" value="TreeGrafter"/>
</dbReference>